<dbReference type="AlphaFoldDB" id="E6MSC1"/>
<dbReference type="STRING" id="888832.HMPREF9420_2389"/>
<protein>
    <submittedName>
        <fullName evidence="1">Uncharacterized protein</fullName>
    </submittedName>
</protein>
<dbReference type="Proteomes" id="UP000003874">
    <property type="component" value="Unassembled WGS sequence"/>
</dbReference>
<name>E6MSC1_9BACT</name>
<dbReference type="EMBL" id="AEQO01000183">
    <property type="protein sequence ID" value="EFV03468.1"/>
    <property type="molecule type" value="Genomic_DNA"/>
</dbReference>
<organism evidence="1 2">
    <name type="scientific">Segatella salivae DSM 15606</name>
    <dbReference type="NCBI Taxonomy" id="888832"/>
    <lineage>
        <taxon>Bacteria</taxon>
        <taxon>Pseudomonadati</taxon>
        <taxon>Bacteroidota</taxon>
        <taxon>Bacteroidia</taxon>
        <taxon>Bacteroidales</taxon>
        <taxon>Prevotellaceae</taxon>
        <taxon>Segatella</taxon>
    </lineage>
</organism>
<evidence type="ECO:0000313" key="1">
    <source>
        <dbReference type="EMBL" id="EFV03468.1"/>
    </source>
</evidence>
<reference evidence="1 2" key="1">
    <citation type="submission" date="2010-12" db="EMBL/GenBank/DDBJ databases">
        <authorList>
            <person name="Muzny D."/>
            <person name="Qin X."/>
            <person name="Deng J."/>
            <person name="Jiang H."/>
            <person name="Liu Y."/>
            <person name="Qu J."/>
            <person name="Song X.-Z."/>
            <person name="Zhang L."/>
            <person name="Thornton R."/>
            <person name="Coyle M."/>
            <person name="Francisco L."/>
            <person name="Jackson L."/>
            <person name="Javaid M."/>
            <person name="Korchina V."/>
            <person name="Kovar C."/>
            <person name="Mata R."/>
            <person name="Mathew T."/>
            <person name="Ngo R."/>
            <person name="Nguyen L."/>
            <person name="Nguyen N."/>
            <person name="Okwuonu G."/>
            <person name="Ongeri F."/>
            <person name="Pham C."/>
            <person name="Simmons D."/>
            <person name="Wilczek-Boney K."/>
            <person name="Hale W."/>
            <person name="Jakkamsetti A."/>
            <person name="Pham P."/>
            <person name="Ruth R."/>
            <person name="San Lucas F."/>
            <person name="Warren J."/>
            <person name="Zhang J."/>
            <person name="Zhao Z."/>
            <person name="Zhou C."/>
            <person name="Zhu D."/>
            <person name="Lee S."/>
            <person name="Bess C."/>
            <person name="Blankenburg K."/>
            <person name="Forbes L."/>
            <person name="Fu Q."/>
            <person name="Gubbala S."/>
            <person name="Hirani K."/>
            <person name="Jayaseelan J.C."/>
            <person name="Lara F."/>
            <person name="Munidasa M."/>
            <person name="Palculict T."/>
            <person name="Patil S."/>
            <person name="Pu L.-L."/>
            <person name="Saada N."/>
            <person name="Tang L."/>
            <person name="Weissenberger G."/>
            <person name="Zhu Y."/>
            <person name="Hemphill L."/>
            <person name="Shang Y."/>
            <person name="Youmans B."/>
            <person name="Ayvaz T."/>
            <person name="Ross M."/>
            <person name="Santibanez J."/>
            <person name="Aqrawi P."/>
            <person name="Gross S."/>
            <person name="Joshi V."/>
            <person name="Fowler G."/>
            <person name="Nazareth L."/>
            <person name="Reid J."/>
            <person name="Worley K."/>
            <person name="Petrosino J."/>
            <person name="Highlander S."/>
            <person name="Gibbs R."/>
        </authorList>
    </citation>
    <scope>NUCLEOTIDE SEQUENCE [LARGE SCALE GENOMIC DNA]</scope>
    <source>
        <strain evidence="1 2">DSM 15606</strain>
    </source>
</reference>
<proteinExistence type="predicted"/>
<accession>E6MSC1</accession>
<sequence>MIIGFLLFLVFIFLKTIKKQNTPNRKQNKSEICLYLVLYITHDGYHIMW</sequence>
<comment type="caution">
    <text evidence="1">The sequence shown here is derived from an EMBL/GenBank/DDBJ whole genome shotgun (WGS) entry which is preliminary data.</text>
</comment>
<dbReference type="HOGENOM" id="CLU_3139266_0_0_10"/>
<keyword evidence="2" id="KW-1185">Reference proteome</keyword>
<gene>
    <name evidence="1" type="ORF">HMPREF9420_2389</name>
</gene>
<evidence type="ECO:0000313" key="2">
    <source>
        <dbReference type="Proteomes" id="UP000003874"/>
    </source>
</evidence>